<evidence type="ECO:0000256" key="3">
    <source>
        <dbReference type="ARBA" id="ARBA00023163"/>
    </source>
</evidence>
<dbReference type="PANTHER" id="PTHR30136">
    <property type="entry name" value="HELIX-TURN-HELIX TRANSCRIPTIONAL REGULATOR, ICLR FAMILY"/>
    <property type="match status" value="1"/>
</dbReference>
<dbReference type="Pfam" id="PF09339">
    <property type="entry name" value="HTH_IclR"/>
    <property type="match status" value="1"/>
</dbReference>
<dbReference type="Gene3D" id="3.30.450.40">
    <property type="match status" value="1"/>
</dbReference>
<evidence type="ECO:0000313" key="7">
    <source>
        <dbReference type="Proteomes" id="UP000311605"/>
    </source>
</evidence>
<feature type="domain" description="HTH iclR-type" evidence="4">
    <location>
        <begin position="4"/>
        <end position="66"/>
    </location>
</feature>
<sequence length="261" mass="28475">MQGNLSLERGLAVLRVITAAEEPLGVREIARRSAQSPSSIQRILNTLTEQGFVDQVVETRRYRSGREILNLARKLLDQDELIALARIQLKRLADDLDLNAFLGARRGTKAIYLDALQSSGSLVIRATPGEKMLLHSTALGKALLMDDTDDNVRQLAIDEPFVSKTPRTVTDAEKLIDQLRRARQVGYTTALNENIAGVFSIGAPIRDPSGAIVAALSFAFPRALQPRLSVAELGGRVAQAANKVLRGDEAPARFKENKDVA</sequence>
<dbReference type="InterPro" id="IPR036388">
    <property type="entry name" value="WH-like_DNA-bd_sf"/>
</dbReference>
<dbReference type="InterPro" id="IPR005471">
    <property type="entry name" value="Tscrpt_reg_IclR_N"/>
</dbReference>
<dbReference type="Gene3D" id="1.10.10.10">
    <property type="entry name" value="Winged helix-like DNA-binding domain superfamily/Winged helix DNA-binding domain"/>
    <property type="match status" value="1"/>
</dbReference>
<dbReference type="GO" id="GO:0045892">
    <property type="term" value="P:negative regulation of DNA-templated transcription"/>
    <property type="evidence" value="ECO:0007669"/>
    <property type="project" value="TreeGrafter"/>
</dbReference>
<dbReference type="InterPro" id="IPR014757">
    <property type="entry name" value="Tscrpt_reg_IclR_C"/>
</dbReference>
<dbReference type="PANTHER" id="PTHR30136:SF24">
    <property type="entry name" value="HTH-TYPE TRANSCRIPTIONAL REPRESSOR ALLR"/>
    <property type="match status" value="1"/>
</dbReference>
<dbReference type="SUPFAM" id="SSF55781">
    <property type="entry name" value="GAF domain-like"/>
    <property type="match status" value="1"/>
</dbReference>
<reference evidence="6 7" key="1">
    <citation type="submission" date="2019-06" db="EMBL/GenBank/DDBJ databases">
        <title>The draft genome of Rhizobium smilacinae PTYR-5.</title>
        <authorList>
            <person name="Liu L."/>
            <person name="Li L."/>
            <person name="Zhang X."/>
        </authorList>
    </citation>
    <scope>NUCLEOTIDE SEQUENCE [LARGE SCALE GENOMIC DNA]</scope>
    <source>
        <strain evidence="6 7">PTYR-5</strain>
    </source>
</reference>
<dbReference type="PROSITE" id="PS51078">
    <property type="entry name" value="ICLR_ED"/>
    <property type="match status" value="1"/>
</dbReference>
<gene>
    <name evidence="6" type="ORF">FHP24_26455</name>
</gene>
<keyword evidence="2" id="KW-0238">DNA-binding</keyword>
<evidence type="ECO:0000256" key="2">
    <source>
        <dbReference type="ARBA" id="ARBA00023125"/>
    </source>
</evidence>
<accession>A0A5C4XAB0</accession>
<protein>
    <submittedName>
        <fullName evidence="6">IclR family transcriptional regulator</fullName>
    </submittedName>
</protein>
<comment type="caution">
    <text evidence="6">The sequence shown here is derived from an EMBL/GenBank/DDBJ whole genome shotgun (WGS) entry which is preliminary data.</text>
</comment>
<dbReference type="InterPro" id="IPR050707">
    <property type="entry name" value="HTH_MetabolicPath_Reg"/>
</dbReference>
<proteinExistence type="predicted"/>
<evidence type="ECO:0000313" key="6">
    <source>
        <dbReference type="EMBL" id="TNM60338.1"/>
    </source>
</evidence>
<dbReference type="Pfam" id="PF01614">
    <property type="entry name" value="IclR_C"/>
    <property type="match status" value="1"/>
</dbReference>
<dbReference type="OrthoDB" id="6057486at2"/>
<keyword evidence="7" id="KW-1185">Reference proteome</keyword>
<dbReference type="InterPro" id="IPR036390">
    <property type="entry name" value="WH_DNA-bd_sf"/>
</dbReference>
<keyword evidence="3" id="KW-0804">Transcription</keyword>
<feature type="domain" description="IclR-ED" evidence="5">
    <location>
        <begin position="67"/>
        <end position="250"/>
    </location>
</feature>
<dbReference type="SUPFAM" id="SSF46785">
    <property type="entry name" value="Winged helix' DNA-binding domain"/>
    <property type="match status" value="1"/>
</dbReference>
<evidence type="ECO:0000256" key="1">
    <source>
        <dbReference type="ARBA" id="ARBA00023015"/>
    </source>
</evidence>
<organism evidence="6 7">
    <name type="scientific">Aliirhizobium smilacinae</name>
    <dbReference type="NCBI Taxonomy" id="1395944"/>
    <lineage>
        <taxon>Bacteria</taxon>
        <taxon>Pseudomonadati</taxon>
        <taxon>Pseudomonadota</taxon>
        <taxon>Alphaproteobacteria</taxon>
        <taxon>Hyphomicrobiales</taxon>
        <taxon>Rhizobiaceae</taxon>
        <taxon>Aliirhizobium</taxon>
    </lineage>
</organism>
<dbReference type="RefSeq" id="WP_139679236.1">
    <property type="nucleotide sequence ID" value="NZ_VDMN01000009.1"/>
</dbReference>
<dbReference type="EMBL" id="VDMN01000009">
    <property type="protein sequence ID" value="TNM60338.1"/>
    <property type="molecule type" value="Genomic_DNA"/>
</dbReference>
<dbReference type="GO" id="GO:0003700">
    <property type="term" value="F:DNA-binding transcription factor activity"/>
    <property type="evidence" value="ECO:0007669"/>
    <property type="project" value="TreeGrafter"/>
</dbReference>
<name>A0A5C4XAB0_9HYPH</name>
<dbReference type="GO" id="GO:0003677">
    <property type="term" value="F:DNA binding"/>
    <property type="evidence" value="ECO:0007669"/>
    <property type="project" value="UniProtKB-KW"/>
</dbReference>
<evidence type="ECO:0000259" key="5">
    <source>
        <dbReference type="PROSITE" id="PS51078"/>
    </source>
</evidence>
<keyword evidence="1" id="KW-0805">Transcription regulation</keyword>
<dbReference type="InterPro" id="IPR029016">
    <property type="entry name" value="GAF-like_dom_sf"/>
</dbReference>
<dbReference type="AlphaFoldDB" id="A0A5C4XAB0"/>
<dbReference type="SMART" id="SM00346">
    <property type="entry name" value="HTH_ICLR"/>
    <property type="match status" value="1"/>
</dbReference>
<evidence type="ECO:0000259" key="4">
    <source>
        <dbReference type="PROSITE" id="PS51077"/>
    </source>
</evidence>
<dbReference type="PROSITE" id="PS51077">
    <property type="entry name" value="HTH_ICLR"/>
    <property type="match status" value="1"/>
</dbReference>
<dbReference type="Proteomes" id="UP000311605">
    <property type="component" value="Unassembled WGS sequence"/>
</dbReference>